<reference evidence="1 2" key="1">
    <citation type="submission" date="2023-03" db="EMBL/GenBank/DDBJ databases">
        <title>Complete genome sequence of Tepidibacter sp. SWIR-1, isolated from a deep-sea hydrothermal vent.</title>
        <authorList>
            <person name="Li X."/>
        </authorList>
    </citation>
    <scope>NUCLEOTIDE SEQUENCE [LARGE SCALE GENOMIC DNA]</scope>
    <source>
        <strain evidence="1 2">SWIR-1</strain>
    </source>
</reference>
<dbReference type="EMBL" id="CP120733">
    <property type="protein sequence ID" value="WFD10838.1"/>
    <property type="molecule type" value="Genomic_DNA"/>
</dbReference>
<protein>
    <recommendedName>
        <fullName evidence="3">HEPN domain-containing protein</fullName>
    </recommendedName>
</protein>
<name>A0ABY8ED33_9FIRM</name>
<evidence type="ECO:0000313" key="1">
    <source>
        <dbReference type="EMBL" id="WFD10838.1"/>
    </source>
</evidence>
<accession>A0ABY8ED33</accession>
<proteinExistence type="predicted"/>
<gene>
    <name evidence="1" type="ORF">P4S50_01815</name>
</gene>
<dbReference type="RefSeq" id="WP_277732804.1">
    <property type="nucleotide sequence ID" value="NZ_CP120733.1"/>
</dbReference>
<sequence length="288" mass="33242">MILNKKTLEKLRILINEETQYRKGSELVEFFNELGFSDSYGQGFPSRWVYTDDKLKKINGTPELDKCIRNLFSPINFVNRVHELDAFIKDFNQYLAFDGWNVVRKDKTITFVRANKVDWLNKESYNTINEDAFLEENFSDISFETLDINQSVKLILESRMEEIKKCLNSNAPLSVIFLCGSVLEGLLLNTASSNPKEFNTSKSAPKNSNGKVKQFPDWTLNNLIDSAHEIGILKDDVKKFSHALRDFRNYIHPYQQMSTGFSPDLHTAKICFQVLKAVISQLNIFNNK</sequence>
<evidence type="ECO:0008006" key="3">
    <source>
        <dbReference type="Google" id="ProtNLM"/>
    </source>
</evidence>
<evidence type="ECO:0000313" key="2">
    <source>
        <dbReference type="Proteomes" id="UP001222800"/>
    </source>
</evidence>
<dbReference type="Proteomes" id="UP001222800">
    <property type="component" value="Chromosome"/>
</dbReference>
<organism evidence="1 2">
    <name type="scientific">Tepidibacter hydrothermalis</name>
    <dbReference type="NCBI Taxonomy" id="3036126"/>
    <lineage>
        <taxon>Bacteria</taxon>
        <taxon>Bacillati</taxon>
        <taxon>Bacillota</taxon>
        <taxon>Clostridia</taxon>
        <taxon>Peptostreptococcales</taxon>
        <taxon>Peptostreptococcaceae</taxon>
        <taxon>Tepidibacter</taxon>
    </lineage>
</organism>
<keyword evidence="2" id="KW-1185">Reference proteome</keyword>